<gene>
    <name evidence="2" type="ORF">B0J13DRAFT_563097</name>
</gene>
<reference evidence="2" key="1">
    <citation type="journal article" date="2021" name="Nat. Commun.">
        <title>Genetic determinants of endophytism in the Arabidopsis root mycobiome.</title>
        <authorList>
            <person name="Mesny F."/>
            <person name="Miyauchi S."/>
            <person name="Thiergart T."/>
            <person name="Pickel B."/>
            <person name="Atanasova L."/>
            <person name="Karlsson M."/>
            <person name="Huettel B."/>
            <person name="Barry K.W."/>
            <person name="Haridas S."/>
            <person name="Chen C."/>
            <person name="Bauer D."/>
            <person name="Andreopoulos W."/>
            <person name="Pangilinan J."/>
            <person name="LaButti K."/>
            <person name="Riley R."/>
            <person name="Lipzen A."/>
            <person name="Clum A."/>
            <person name="Drula E."/>
            <person name="Henrissat B."/>
            <person name="Kohler A."/>
            <person name="Grigoriev I.V."/>
            <person name="Martin F.M."/>
            <person name="Hacquard S."/>
        </authorList>
    </citation>
    <scope>NUCLEOTIDE SEQUENCE</scope>
    <source>
        <strain evidence="2">MPI-CAGE-AT-0021</strain>
    </source>
</reference>
<dbReference type="AlphaFoldDB" id="A0A9P9E6N7"/>
<keyword evidence="3" id="KW-1185">Reference proteome</keyword>
<name>A0A9P9E6N7_9HYPO</name>
<dbReference type="Proteomes" id="UP000717696">
    <property type="component" value="Unassembled WGS sequence"/>
</dbReference>
<proteinExistence type="predicted"/>
<evidence type="ECO:0000313" key="2">
    <source>
        <dbReference type="EMBL" id="KAH7131767.1"/>
    </source>
</evidence>
<evidence type="ECO:0000313" key="3">
    <source>
        <dbReference type="Proteomes" id="UP000717696"/>
    </source>
</evidence>
<feature type="region of interest" description="Disordered" evidence="1">
    <location>
        <begin position="85"/>
        <end position="107"/>
    </location>
</feature>
<organism evidence="2 3">
    <name type="scientific">Dactylonectria estremocensis</name>
    <dbReference type="NCBI Taxonomy" id="1079267"/>
    <lineage>
        <taxon>Eukaryota</taxon>
        <taxon>Fungi</taxon>
        <taxon>Dikarya</taxon>
        <taxon>Ascomycota</taxon>
        <taxon>Pezizomycotina</taxon>
        <taxon>Sordariomycetes</taxon>
        <taxon>Hypocreomycetidae</taxon>
        <taxon>Hypocreales</taxon>
        <taxon>Nectriaceae</taxon>
        <taxon>Dactylonectria</taxon>
    </lineage>
</organism>
<dbReference type="EMBL" id="JAGMUU010000019">
    <property type="protein sequence ID" value="KAH7131767.1"/>
    <property type="molecule type" value="Genomic_DNA"/>
</dbReference>
<protein>
    <submittedName>
        <fullName evidence="2">Uncharacterized protein</fullName>
    </submittedName>
</protein>
<feature type="non-terminal residue" evidence="2">
    <location>
        <position position="1"/>
    </location>
</feature>
<sequence>IYGQMEDDIPQAVQNCRICKQDLPEVEFRSVKDPTKFIGQCSSCRARQKEWVTEFRAAVAAMRNIASRLSPRRAMKRTDLLAKLTPLRRTAPTPASINGSQPPAMPA</sequence>
<accession>A0A9P9E6N7</accession>
<dbReference type="OrthoDB" id="5099863at2759"/>
<comment type="caution">
    <text evidence="2">The sequence shown here is derived from an EMBL/GenBank/DDBJ whole genome shotgun (WGS) entry which is preliminary data.</text>
</comment>
<evidence type="ECO:0000256" key="1">
    <source>
        <dbReference type="SAM" id="MobiDB-lite"/>
    </source>
</evidence>